<evidence type="ECO:0000256" key="1">
    <source>
        <dbReference type="ARBA" id="ARBA00023054"/>
    </source>
</evidence>
<evidence type="ECO:0000256" key="3">
    <source>
        <dbReference type="SAM" id="Coils"/>
    </source>
</evidence>
<protein>
    <recommendedName>
        <fullName evidence="7">DNA recombination protein RmuC</fullName>
    </recommendedName>
</protein>
<dbReference type="Proteomes" id="UP000013307">
    <property type="component" value="Chromosome"/>
</dbReference>
<dbReference type="GeneID" id="15393245"/>
<dbReference type="EMBL" id="CP005290">
    <property type="protein sequence ID" value="AGK61586.1"/>
    <property type="molecule type" value="Genomic_DNA"/>
</dbReference>
<dbReference type="Pfam" id="PF02646">
    <property type="entry name" value="RmuC"/>
    <property type="match status" value="1"/>
</dbReference>
<feature type="transmembrane region" description="Helical" evidence="4">
    <location>
        <begin position="6"/>
        <end position="24"/>
    </location>
</feature>
<evidence type="ECO:0000256" key="2">
    <source>
        <dbReference type="ARBA" id="ARBA00023172"/>
    </source>
</evidence>
<keyword evidence="4" id="KW-0472">Membrane</keyword>
<feature type="coiled-coil region" evidence="3">
    <location>
        <begin position="261"/>
        <end position="309"/>
    </location>
</feature>
<keyword evidence="2" id="KW-0233">DNA recombination</keyword>
<keyword evidence="1 3" id="KW-0175">Coiled coil</keyword>
<sequence>MEELVVIAVLFIIVILLYTIYRNLKLERSMNNRFEELINSIPQIVESNLTKTLTQSSSILENVFSSAMIRNAEVIKGAFATSLKELGIQEDIARIREASSDLKSVTTDLKNIFDVKLRRAKFGEFQLEMILKELFPSHRLRFQYSIPDAGTPDACIMVEKGKWLCIDSKFPLENFRRYLEAENAEKDRYWKEFIKDVSRHIVSIREKYVGKDATESFAFMFVPSDAIYYHLATDAQGVLVEASKNGVILTSPSTMPAYLSLISAKIRAEEISERAEKIQEKIDGLSLKLRDLERNLDTTTKHINNAYRSMQKLNNSYQDLRNYFERISDIDGPE</sequence>
<keyword evidence="4" id="KW-0812">Transmembrane</keyword>
<dbReference type="OrthoDB" id="359324at2157"/>
<dbReference type="AlphaFoldDB" id="N0BLZ2"/>
<name>N0BLZ2_9EURY</name>
<organism evidence="5 6">
    <name type="scientific">Archaeoglobus sulfaticallidus PM70-1</name>
    <dbReference type="NCBI Taxonomy" id="387631"/>
    <lineage>
        <taxon>Archaea</taxon>
        <taxon>Methanobacteriati</taxon>
        <taxon>Methanobacteriota</taxon>
        <taxon>Archaeoglobi</taxon>
        <taxon>Archaeoglobales</taxon>
        <taxon>Archaeoglobaceae</taxon>
        <taxon>Archaeoglobus</taxon>
    </lineage>
</organism>
<dbReference type="PANTHER" id="PTHR30563">
    <property type="entry name" value="DNA RECOMBINATION PROTEIN RMUC"/>
    <property type="match status" value="1"/>
</dbReference>
<reference evidence="5 6" key="1">
    <citation type="journal article" date="2013" name="Genome Announc.">
        <title>Complete Genome Sequence of the Thermophilic and Facultatively Chemolithoautotrophic Sulfate Reducer Archaeoglobus sulfaticallidus Strain PM70-1T.</title>
        <authorList>
            <person name="Stokke R."/>
            <person name="Hocking W.P."/>
            <person name="Steinsbu B.O."/>
            <person name="Steen I.H."/>
        </authorList>
    </citation>
    <scope>NUCLEOTIDE SEQUENCE [LARGE SCALE GENOMIC DNA]</scope>
    <source>
        <strain evidence="5">PM70-1</strain>
    </source>
</reference>
<dbReference type="InterPro" id="IPR003798">
    <property type="entry name" value="DNA_recombination_RmuC"/>
</dbReference>
<dbReference type="KEGG" id="ast:Asulf_01610"/>
<evidence type="ECO:0000313" key="6">
    <source>
        <dbReference type="Proteomes" id="UP000013307"/>
    </source>
</evidence>
<dbReference type="RefSeq" id="WP_015591184.1">
    <property type="nucleotide sequence ID" value="NC_021169.1"/>
</dbReference>
<evidence type="ECO:0000313" key="5">
    <source>
        <dbReference type="EMBL" id="AGK61586.1"/>
    </source>
</evidence>
<dbReference type="HOGENOM" id="CLU_830545_0_0_2"/>
<dbReference type="PANTHER" id="PTHR30563:SF0">
    <property type="entry name" value="DNA RECOMBINATION PROTEIN RMUC"/>
    <property type="match status" value="1"/>
</dbReference>
<evidence type="ECO:0000256" key="4">
    <source>
        <dbReference type="SAM" id="Phobius"/>
    </source>
</evidence>
<dbReference type="GO" id="GO:0006310">
    <property type="term" value="P:DNA recombination"/>
    <property type="evidence" value="ECO:0007669"/>
    <property type="project" value="UniProtKB-KW"/>
</dbReference>
<accession>N0BLZ2</accession>
<keyword evidence="6" id="KW-1185">Reference proteome</keyword>
<proteinExistence type="predicted"/>
<keyword evidence="4" id="KW-1133">Transmembrane helix</keyword>
<dbReference type="STRING" id="387631.Asulf_01610"/>
<gene>
    <name evidence="5" type="ORF">Asulf_01610</name>
</gene>
<evidence type="ECO:0008006" key="7">
    <source>
        <dbReference type="Google" id="ProtNLM"/>
    </source>
</evidence>